<name>A0A0R0M4Q7_9MICR</name>
<gene>
    <name evidence="1" type="ORF">M153_5170001305</name>
</gene>
<organism evidence="1 2">
    <name type="scientific">Pseudoloma neurophilia</name>
    <dbReference type="NCBI Taxonomy" id="146866"/>
    <lineage>
        <taxon>Eukaryota</taxon>
        <taxon>Fungi</taxon>
        <taxon>Fungi incertae sedis</taxon>
        <taxon>Microsporidia</taxon>
        <taxon>Pseudoloma</taxon>
    </lineage>
</organism>
<dbReference type="GO" id="GO:0000398">
    <property type="term" value="P:mRNA splicing, via spliceosome"/>
    <property type="evidence" value="ECO:0007669"/>
    <property type="project" value="InterPro"/>
</dbReference>
<accession>A0A0R0M4Q7</accession>
<keyword evidence="2" id="KW-1185">Reference proteome</keyword>
<protein>
    <recommendedName>
        <fullName evidence="3">Splicing factor YJU2</fullName>
    </recommendedName>
</protein>
<dbReference type="OrthoDB" id="674963at2759"/>
<dbReference type="SUPFAM" id="SSF141678">
    <property type="entry name" value="MAL13P1.257-like"/>
    <property type="match status" value="1"/>
</dbReference>
<dbReference type="InterPro" id="IPR007590">
    <property type="entry name" value="Saf4/Yju2"/>
</dbReference>
<evidence type="ECO:0000313" key="2">
    <source>
        <dbReference type="Proteomes" id="UP000051530"/>
    </source>
</evidence>
<dbReference type="AlphaFoldDB" id="A0A0R0M4Q7"/>
<proteinExistence type="predicted"/>
<evidence type="ECO:0000313" key="1">
    <source>
        <dbReference type="EMBL" id="KRH93856.1"/>
    </source>
</evidence>
<comment type="caution">
    <text evidence="1">The sequence shown here is derived from an EMBL/GenBank/DDBJ whole genome shotgun (WGS) entry which is preliminary data.</text>
</comment>
<dbReference type="Pfam" id="PF04502">
    <property type="entry name" value="Saf4_Yju2"/>
    <property type="match status" value="1"/>
</dbReference>
<dbReference type="Proteomes" id="UP000051530">
    <property type="component" value="Unassembled WGS sequence"/>
</dbReference>
<evidence type="ECO:0008006" key="3">
    <source>
        <dbReference type="Google" id="ProtNLM"/>
    </source>
</evidence>
<dbReference type="EMBL" id="LGUB01000195">
    <property type="protein sequence ID" value="KRH93856.1"/>
    <property type="molecule type" value="Genomic_DNA"/>
</dbReference>
<reference evidence="1 2" key="1">
    <citation type="submission" date="2015-07" db="EMBL/GenBank/DDBJ databases">
        <title>The genome of Pseudoloma neurophilia, a relevant intracellular parasite of the zebrafish.</title>
        <authorList>
            <person name="Ndikumana S."/>
            <person name="Pelin A."/>
            <person name="Sanders J."/>
            <person name="Corradi N."/>
        </authorList>
    </citation>
    <scope>NUCLEOTIDE SEQUENCE [LARGE SCALE GENOMIC DNA]</scope>
    <source>
        <strain evidence="1 2">MK1</strain>
    </source>
</reference>
<dbReference type="VEuPathDB" id="MicrosporidiaDB:M153_5170001305"/>
<sequence length="139" mass="16524">MSMSRKSFIQKYYRFDKQNTKNGNNSLKKVRITMPFTLQCTFCSTFHFKGSKQISLKKLLKIEQTVNFFCFFVKCKKCNNEMSIGTDPIREKYYGISGNVYEQKSHSNSFERKQQTKEKKTLDQIEKELIEEIEQQKKA</sequence>